<feature type="region of interest" description="Disordered" evidence="1">
    <location>
        <begin position="1"/>
        <end position="111"/>
    </location>
</feature>
<feature type="compositionally biased region" description="Basic and acidic residues" evidence="1">
    <location>
        <begin position="94"/>
        <end position="111"/>
    </location>
</feature>
<dbReference type="Proteomes" id="UP000053144">
    <property type="component" value="Chromosome 3"/>
</dbReference>
<dbReference type="AlphaFoldDB" id="A0A0L9U6W7"/>
<name>A0A0L9U6W7_PHAAN</name>
<evidence type="ECO:0000313" key="2">
    <source>
        <dbReference type="EMBL" id="KOM38189.1"/>
    </source>
</evidence>
<protein>
    <submittedName>
        <fullName evidence="2">Uncharacterized protein</fullName>
    </submittedName>
</protein>
<accession>A0A0L9U6W7</accession>
<feature type="compositionally biased region" description="Basic and acidic residues" evidence="1">
    <location>
        <begin position="32"/>
        <end position="49"/>
    </location>
</feature>
<dbReference type="EMBL" id="CM003373">
    <property type="protein sequence ID" value="KOM38189.1"/>
    <property type="molecule type" value="Genomic_DNA"/>
</dbReference>
<feature type="compositionally biased region" description="Basic and acidic residues" evidence="1">
    <location>
        <begin position="60"/>
        <end position="74"/>
    </location>
</feature>
<feature type="compositionally biased region" description="Basic and acidic residues" evidence="1">
    <location>
        <begin position="1"/>
        <end position="18"/>
    </location>
</feature>
<proteinExistence type="predicted"/>
<dbReference type="Gramene" id="KOM38189">
    <property type="protein sequence ID" value="KOM38189"/>
    <property type="gene ID" value="LR48_Vigan03g157100"/>
</dbReference>
<sequence length="179" mass="20559">MSLEESPTKNRAEPKQAHAETLVTSKRTLIQDFKEDARPEARREDARPEWKHKRTLVQKAEMDAHPRQAEEDARPSQAEEDARPKSKRSGRSSGKGDARPVDEERTFAQKSWDARPEKRTLVHFQFIRMVRAGRDFLREARAQARNRGGAGCDISRVFNFSREPRARAGLTEGAGRDFY</sequence>
<evidence type="ECO:0000313" key="3">
    <source>
        <dbReference type="Proteomes" id="UP000053144"/>
    </source>
</evidence>
<organism evidence="2 3">
    <name type="scientific">Phaseolus angularis</name>
    <name type="common">Azuki bean</name>
    <name type="synonym">Vigna angularis</name>
    <dbReference type="NCBI Taxonomy" id="3914"/>
    <lineage>
        <taxon>Eukaryota</taxon>
        <taxon>Viridiplantae</taxon>
        <taxon>Streptophyta</taxon>
        <taxon>Embryophyta</taxon>
        <taxon>Tracheophyta</taxon>
        <taxon>Spermatophyta</taxon>
        <taxon>Magnoliopsida</taxon>
        <taxon>eudicotyledons</taxon>
        <taxon>Gunneridae</taxon>
        <taxon>Pentapetalae</taxon>
        <taxon>rosids</taxon>
        <taxon>fabids</taxon>
        <taxon>Fabales</taxon>
        <taxon>Fabaceae</taxon>
        <taxon>Papilionoideae</taxon>
        <taxon>50 kb inversion clade</taxon>
        <taxon>NPAAA clade</taxon>
        <taxon>indigoferoid/millettioid clade</taxon>
        <taxon>Phaseoleae</taxon>
        <taxon>Vigna</taxon>
    </lineage>
</organism>
<reference evidence="3" key="1">
    <citation type="journal article" date="2015" name="Proc. Natl. Acad. Sci. U.S.A.">
        <title>Genome sequencing of adzuki bean (Vigna angularis) provides insight into high starch and low fat accumulation and domestication.</title>
        <authorList>
            <person name="Yang K."/>
            <person name="Tian Z."/>
            <person name="Chen C."/>
            <person name="Luo L."/>
            <person name="Zhao B."/>
            <person name="Wang Z."/>
            <person name="Yu L."/>
            <person name="Li Y."/>
            <person name="Sun Y."/>
            <person name="Li W."/>
            <person name="Chen Y."/>
            <person name="Li Y."/>
            <person name="Zhang Y."/>
            <person name="Ai D."/>
            <person name="Zhao J."/>
            <person name="Shang C."/>
            <person name="Ma Y."/>
            <person name="Wu B."/>
            <person name="Wang M."/>
            <person name="Gao L."/>
            <person name="Sun D."/>
            <person name="Zhang P."/>
            <person name="Guo F."/>
            <person name="Wang W."/>
            <person name="Li Y."/>
            <person name="Wang J."/>
            <person name="Varshney R.K."/>
            <person name="Wang J."/>
            <person name="Ling H.Q."/>
            <person name="Wan P."/>
        </authorList>
    </citation>
    <scope>NUCLEOTIDE SEQUENCE</scope>
    <source>
        <strain evidence="3">cv. Jingnong 6</strain>
    </source>
</reference>
<evidence type="ECO:0000256" key="1">
    <source>
        <dbReference type="SAM" id="MobiDB-lite"/>
    </source>
</evidence>
<gene>
    <name evidence="2" type="ORF">LR48_Vigan03g157100</name>
</gene>